<feature type="compositionally biased region" description="Basic residues" evidence="1">
    <location>
        <begin position="70"/>
        <end position="82"/>
    </location>
</feature>
<dbReference type="PANTHER" id="PTHR34546">
    <property type="entry name" value="OS06G0153600 PROTEIN"/>
    <property type="match status" value="1"/>
</dbReference>
<feature type="compositionally biased region" description="Acidic residues" evidence="1">
    <location>
        <begin position="293"/>
        <end position="318"/>
    </location>
</feature>
<feature type="compositionally biased region" description="Polar residues" evidence="1">
    <location>
        <begin position="492"/>
        <end position="508"/>
    </location>
</feature>
<dbReference type="OrthoDB" id="1929495at2759"/>
<feature type="compositionally biased region" description="Basic residues" evidence="1">
    <location>
        <begin position="513"/>
        <end position="538"/>
    </location>
</feature>
<accession>A0A921TZM8</accession>
<feature type="compositionally biased region" description="Basic and acidic residues" evidence="1">
    <location>
        <begin position="42"/>
        <end position="69"/>
    </location>
</feature>
<feature type="compositionally biased region" description="Basic and acidic residues" evidence="1">
    <location>
        <begin position="399"/>
        <end position="408"/>
    </location>
</feature>
<feature type="compositionally biased region" description="Basic and acidic residues" evidence="1">
    <location>
        <begin position="366"/>
        <end position="379"/>
    </location>
</feature>
<gene>
    <name evidence="2" type="ORF">BDA96_10G049600</name>
</gene>
<feature type="compositionally biased region" description="Acidic residues" evidence="1">
    <location>
        <begin position="329"/>
        <end position="340"/>
    </location>
</feature>
<feature type="compositionally biased region" description="Basic and acidic residues" evidence="1">
    <location>
        <begin position="438"/>
        <end position="454"/>
    </location>
</feature>
<proteinExistence type="predicted"/>
<sequence length="548" mass="60743">MPRQGPRRLPAGERNRRLAEEVLYLHSLWRRGGPAPAPFQSRSDRREQRERSGLISALRHEERDRLRLDRAHRRKERKRRKIDRAAAEPAFAPSPPTSSPGTLAEAAGASTPSTANPPPPTTPPGSLAQRETVRSSVEFTNRDPVYIDGEGCDLDGDKAEEEEAARYFTGLFERDAWLRGHYTDRWRKGRFQCMVCAAGGGKKVGRAVRRFRGCLALVHHARDASRRRSLCGRCGRYGRPGAHRALAAVVCRMLRWDLEKLALPRVVIDPRATAGVQHAKENDDTGENNGYSTDDDSYSIHEDEESDDEESVDEEEDIERGMPDPGTDGFEEDSEIESNEEYAVKEDRENRMEDLSTDGDEDADELERSKEAGQKKDADTGAEGSKITDGDTEAIELDNSEKIPEKEAANSIARKRDLKIRDRLLSLTHAKPVGTGPKEMEVQKRSSVPKHKEVSTPGSKFNEGSDKAKRKASALSYQGQSCASGVVKKVKVNQQPSNKGKQSKTSEIGASARKAKRPAVAARKAKLLAKKQLAKKHSHETQGGCLNS</sequence>
<evidence type="ECO:0000313" key="2">
    <source>
        <dbReference type="EMBL" id="KAG0512845.1"/>
    </source>
</evidence>
<evidence type="ECO:0000256" key="1">
    <source>
        <dbReference type="SAM" id="MobiDB-lite"/>
    </source>
</evidence>
<protein>
    <submittedName>
        <fullName evidence="2">Uncharacterized protein</fullName>
    </submittedName>
</protein>
<dbReference type="Gramene" id="EER89219">
    <property type="protein sequence ID" value="EER89219"/>
    <property type="gene ID" value="SORBI_3010G042700"/>
</dbReference>
<dbReference type="AlphaFoldDB" id="A0A921TZM8"/>
<name>A0A921TZM8_SORBI</name>
<reference evidence="2" key="2">
    <citation type="submission" date="2020-10" db="EMBL/GenBank/DDBJ databases">
        <authorList>
            <person name="Cooper E.A."/>
            <person name="Brenton Z.W."/>
            <person name="Flinn B.S."/>
            <person name="Jenkins J."/>
            <person name="Shu S."/>
            <person name="Flowers D."/>
            <person name="Luo F."/>
            <person name="Wang Y."/>
            <person name="Xia P."/>
            <person name="Barry K."/>
            <person name="Daum C."/>
            <person name="Lipzen A."/>
            <person name="Yoshinaga Y."/>
            <person name="Schmutz J."/>
            <person name="Saski C."/>
            <person name="Vermerris W."/>
            <person name="Kresovich S."/>
        </authorList>
    </citation>
    <scope>NUCLEOTIDE SEQUENCE</scope>
</reference>
<dbReference type="Proteomes" id="UP000807115">
    <property type="component" value="Chromosome 10"/>
</dbReference>
<organism evidence="2 3">
    <name type="scientific">Sorghum bicolor</name>
    <name type="common">Sorghum</name>
    <name type="synonym">Sorghum vulgare</name>
    <dbReference type="NCBI Taxonomy" id="4558"/>
    <lineage>
        <taxon>Eukaryota</taxon>
        <taxon>Viridiplantae</taxon>
        <taxon>Streptophyta</taxon>
        <taxon>Embryophyta</taxon>
        <taxon>Tracheophyta</taxon>
        <taxon>Spermatophyta</taxon>
        <taxon>Magnoliopsida</taxon>
        <taxon>Liliopsida</taxon>
        <taxon>Poales</taxon>
        <taxon>Poaceae</taxon>
        <taxon>PACMAD clade</taxon>
        <taxon>Panicoideae</taxon>
        <taxon>Andropogonodae</taxon>
        <taxon>Andropogoneae</taxon>
        <taxon>Sorghinae</taxon>
        <taxon>Sorghum</taxon>
    </lineage>
</organism>
<evidence type="ECO:0000313" key="3">
    <source>
        <dbReference type="Proteomes" id="UP000807115"/>
    </source>
</evidence>
<dbReference type="EMBL" id="CM027689">
    <property type="protein sequence ID" value="KAG0512845.1"/>
    <property type="molecule type" value="Genomic_DNA"/>
</dbReference>
<dbReference type="PANTHER" id="PTHR34546:SF3">
    <property type="entry name" value="OS06G0153600 PROTEIN"/>
    <property type="match status" value="1"/>
</dbReference>
<comment type="caution">
    <text evidence="2">The sequence shown here is derived from an EMBL/GenBank/DDBJ whole genome shotgun (WGS) entry which is preliminary data.</text>
</comment>
<dbReference type="OMA" id="HFASNQA"/>
<feature type="region of interest" description="Disordered" evidence="1">
    <location>
        <begin position="27"/>
        <end position="140"/>
    </location>
</feature>
<feature type="compositionally biased region" description="Acidic residues" evidence="1">
    <location>
        <begin position="355"/>
        <end position="365"/>
    </location>
</feature>
<feature type="compositionally biased region" description="Basic and acidic residues" evidence="1">
    <location>
        <begin position="342"/>
        <end position="354"/>
    </location>
</feature>
<reference evidence="2" key="1">
    <citation type="journal article" date="2019" name="BMC Genomics">
        <title>A new reference genome for Sorghum bicolor reveals high levels of sequence similarity between sweet and grain genotypes: implications for the genetics of sugar metabolism.</title>
        <authorList>
            <person name="Cooper E.A."/>
            <person name="Brenton Z.W."/>
            <person name="Flinn B.S."/>
            <person name="Jenkins J."/>
            <person name="Shu S."/>
            <person name="Flowers D."/>
            <person name="Luo F."/>
            <person name="Wang Y."/>
            <person name="Xia P."/>
            <person name="Barry K."/>
            <person name="Daum C."/>
            <person name="Lipzen A."/>
            <person name="Yoshinaga Y."/>
            <person name="Schmutz J."/>
            <person name="Saski C."/>
            <person name="Vermerris W."/>
            <person name="Kresovich S."/>
        </authorList>
    </citation>
    <scope>NUCLEOTIDE SEQUENCE</scope>
</reference>
<feature type="region of interest" description="Disordered" evidence="1">
    <location>
        <begin position="277"/>
        <end position="548"/>
    </location>
</feature>
<dbReference type="KEGG" id="sbi:8071334"/>